<evidence type="ECO:0000313" key="2">
    <source>
        <dbReference type="EMBL" id="TRM60730.1"/>
    </source>
</evidence>
<feature type="compositionally biased region" description="Pro residues" evidence="1">
    <location>
        <begin position="967"/>
        <end position="982"/>
    </location>
</feature>
<feature type="compositionally biased region" description="Polar residues" evidence="1">
    <location>
        <begin position="894"/>
        <end position="903"/>
    </location>
</feature>
<proteinExistence type="predicted"/>
<feature type="compositionally biased region" description="Pro residues" evidence="1">
    <location>
        <begin position="1096"/>
        <end position="1109"/>
    </location>
</feature>
<reference evidence="2 3" key="1">
    <citation type="journal article" date="2019" name="New Phytol.">
        <title>Comparative genomics reveals unique wood-decay strategies and fruiting body development in the Schizophyllaceae.</title>
        <authorList>
            <person name="Almasi E."/>
            <person name="Sahu N."/>
            <person name="Krizsan K."/>
            <person name="Balint B."/>
            <person name="Kovacs G.M."/>
            <person name="Kiss B."/>
            <person name="Cseklye J."/>
            <person name="Drula E."/>
            <person name="Henrissat B."/>
            <person name="Nagy I."/>
            <person name="Chovatia M."/>
            <person name="Adam C."/>
            <person name="LaButti K."/>
            <person name="Lipzen A."/>
            <person name="Riley R."/>
            <person name="Grigoriev I.V."/>
            <person name="Nagy L.G."/>
        </authorList>
    </citation>
    <scope>NUCLEOTIDE SEQUENCE [LARGE SCALE GENOMIC DNA]</scope>
    <source>
        <strain evidence="2 3">NL-1724</strain>
    </source>
</reference>
<evidence type="ECO:0000256" key="1">
    <source>
        <dbReference type="SAM" id="MobiDB-lite"/>
    </source>
</evidence>
<gene>
    <name evidence="2" type="ORF">BD626DRAFT_632188</name>
</gene>
<feature type="compositionally biased region" description="Polar residues" evidence="1">
    <location>
        <begin position="668"/>
        <end position="682"/>
    </location>
</feature>
<feature type="compositionally biased region" description="Acidic residues" evidence="1">
    <location>
        <begin position="97"/>
        <end position="121"/>
    </location>
</feature>
<feature type="compositionally biased region" description="Polar residues" evidence="1">
    <location>
        <begin position="420"/>
        <end position="429"/>
    </location>
</feature>
<dbReference type="Proteomes" id="UP000320762">
    <property type="component" value="Unassembled WGS sequence"/>
</dbReference>
<feature type="region of interest" description="Disordered" evidence="1">
    <location>
        <begin position="827"/>
        <end position="851"/>
    </location>
</feature>
<feature type="compositionally biased region" description="Low complexity" evidence="1">
    <location>
        <begin position="145"/>
        <end position="157"/>
    </location>
</feature>
<feature type="region of interest" description="Disordered" evidence="1">
    <location>
        <begin position="79"/>
        <end position="180"/>
    </location>
</feature>
<feature type="region of interest" description="Disordered" evidence="1">
    <location>
        <begin position="665"/>
        <end position="688"/>
    </location>
</feature>
<feature type="compositionally biased region" description="Pro residues" evidence="1">
    <location>
        <begin position="904"/>
        <end position="918"/>
    </location>
</feature>
<feature type="compositionally biased region" description="Basic and acidic residues" evidence="1">
    <location>
        <begin position="242"/>
        <end position="257"/>
    </location>
</feature>
<feature type="compositionally biased region" description="Basic and acidic residues" evidence="1">
    <location>
        <begin position="371"/>
        <end position="381"/>
    </location>
</feature>
<feature type="compositionally biased region" description="Pro residues" evidence="1">
    <location>
        <begin position="537"/>
        <end position="560"/>
    </location>
</feature>
<keyword evidence="3" id="KW-1185">Reference proteome</keyword>
<feature type="region of interest" description="Disordered" evidence="1">
    <location>
        <begin position="1"/>
        <end position="20"/>
    </location>
</feature>
<feature type="region of interest" description="Disordered" evidence="1">
    <location>
        <begin position="999"/>
        <end position="1208"/>
    </location>
</feature>
<feature type="compositionally biased region" description="Pro residues" evidence="1">
    <location>
        <begin position="130"/>
        <end position="144"/>
    </location>
</feature>
<name>A0A550C7F6_9AGAR</name>
<feature type="compositionally biased region" description="Polar residues" evidence="1">
    <location>
        <begin position="1052"/>
        <end position="1066"/>
    </location>
</feature>
<feature type="compositionally biased region" description="Polar residues" evidence="1">
    <location>
        <begin position="874"/>
        <end position="884"/>
    </location>
</feature>
<feature type="compositionally biased region" description="Polar residues" evidence="1">
    <location>
        <begin position="828"/>
        <end position="851"/>
    </location>
</feature>
<dbReference type="AlphaFoldDB" id="A0A550C7F6"/>
<feature type="compositionally biased region" description="Low complexity" evidence="1">
    <location>
        <begin position="1141"/>
        <end position="1155"/>
    </location>
</feature>
<dbReference type="EMBL" id="VDMD01000020">
    <property type="protein sequence ID" value="TRM60730.1"/>
    <property type="molecule type" value="Genomic_DNA"/>
</dbReference>
<sequence length="1208" mass="125555">MDDPWGNAWADNNNERPRSPIVDLKVDVKFDAPGANDGQEADIALPSWSAGPGVEWADPAAYSGADLWGKLNTTEDAHGWASESSFADIPLGKTLEPEDLDANSEDEEEEEEDETPPQDEDDVRHTYHSPIPPSPSPSPPPSPPRISASPPFISRPATPEEQGAFANEADDAWSPPVDATVAAAALDSTADAWGTEWAQDTDTQSLDEWEAAKQRKAKQDHYVPPELLASILTQLADFSRDYWPDENKDTEGKPDAENERDEDPAPRTPTHTRQTTIHELDGMDTLIERLVPHDVSISGSSAFPKSFTVKRMADAIRTTRHASLARLSPMYHLASSKSSLQWEASVKARPEYNEDAVVPMGWKILPKEERVEPLSPTERKTPSGLFSSLFGRRSATPPISAATSRPGTPRASMDPPLTPSRASPASVKSPTMPTPPPMQITQSASPAPAVPTTPAMSRAQSSGPEIFPAPAPAPSAVSRFLNRFSRKSSSSDRASLALSTDDLDFLSDVEVPSPETKPGHRATSSFNLNMAFESPASLPPRLAPPPPGPKIAPLPPPPMSARPQSMPASKSSSPSVYAPPTLLPTVTGPAAVRTVPMIPAPMQPMSPVMTGSSVASMTTSGTASTAPQNDLMDLDFGAFDMAPPVPEQKPLTIPVLAPPRTAMPQAISRPQSIASRSQSPAVGNSARRGAPTAIMSSVAAAAVTVPKLAPAFSLAPPSSSTQPTPMSSSTPMTSSRPGHRPGSSISRQPPPQPVIPPSLLGGDGDDDDFSDFSSAIPAERNAEKSFGGFSPEGTTQGLVANMSPALFGSESPGTFASPSAFGDLASGTFGSTTMPNGQSTQSLASIPSTASTNSAMLGQTSMASGFDDFDDFVSPTTQAPTSASPWGLTDRGTEQQQTTALQTPSPPKLPAKNKPPPLGLGLQNNYMSGQRPATGAYTTPEQAGARDGQMGGGQTLTLPGQSRDVFSPPPPLYSPSVMPPPKMVSGAAHMRTLSLMEAAAGRKSRWPPAPPSPLPEAIPGPPLPGALPPSPSVYDAPSGDWDFLKDEGAAGVQSTGGPLQASTSSPAALAKPGGKFVRPPPLLDVGTPLKSKAAAPPTPTIPTLAPPPVLGKVPTLAPPSGAVRAFPSGTAHAPSIPVLAPPSMGSASSQSSSGPTLMKPASQPPPAQADPFAGFFGADTPPATKSASGQSKQGGGLTAQDLSFFEGL</sequence>
<feature type="compositionally biased region" description="Pro residues" evidence="1">
    <location>
        <begin position="1007"/>
        <end position="1031"/>
    </location>
</feature>
<dbReference type="OrthoDB" id="3262497at2759"/>
<feature type="compositionally biased region" description="Low complexity" evidence="1">
    <location>
        <begin position="714"/>
        <end position="747"/>
    </location>
</feature>
<comment type="caution">
    <text evidence="2">The sequence shown here is derived from an EMBL/GenBank/DDBJ whole genome shotgun (WGS) entry which is preliminary data.</text>
</comment>
<feature type="region of interest" description="Disordered" evidence="1">
    <location>
        <begin position="868"/>
        <end position="984"/>
    </location>
</feature>
<feature type="compositionally biased region" description="Low complexity" evidence="1">
    <location>
        <begin position="561"/>
        <end position="576"/>
    </location>
</feature>
<feature type="region of interest" description="Disordered" evidence="1">
    <location>
        <begin position="371"/>
        <end position="470"/>
    </location>
</feature>
<feature type="compositionally biased region" description="Low complexity" evidence="1">
    <location>
        <begin position="443"/>
        <end position="455"/>
    </location>
</feature>
<protein>
    <submittedName>
        <fullName evidence="2">Uncharacterized protein</fullName>
    </submittedName>
</protein>
<dbReference type="STRING" id="97359.A0A550C7F6"/>
<feature type="compositionally biased region" description="Low complexity" evidence="1">
    <location>
        <begin position="1169"/>
        <end position="1191"/>
    </location>
</feature>
<feature type="region of interest" description="Disordered" evidence="1">
    <location>
        <begin position="714"/>
        <end position="773"/>
    </location>
</feature>
<feature type="region of interest" description="Disordered" evidence="1">
    <location>
        <begin position="534"/>
        <end position="576"/>
    </location>
</feature>
<evidence type="ECO:0000313" key="3">
    <source>
        <dbReference type="Proteomes" id="UP000320762"/>
    </source>
</evidence>
<feature type="region of interest" description="Disordered" evidence="1">
    <location>
        <begin position="242"/>
        <end position="277"/>
    </location>
</feature>
<organism evidence="2 3">
    <name type="scientific">Schizophyllum amplum</name>
    <dbReference type="NCBI Taxonomy" id="97359"/>
    <lineage>
        <taxon>Eukaryota</taxon>
        <taxon>Fungi</taxon>
        <taxon>Dikarya</taxon>
        <taxon>Basidiomycota</taxon>
        <taxon>Agaricomycotina</taxon>
        <taxon>Agaricomycetes</taxon>
        <taxon>Agaricomycetidae</taxon>
        <taxon>Agaricales</taxon>
        <taxon>Schizophyllaceae</taxon>
        <taxon>Schizophyllum</taxon>
    </lineage>
</organism>
<accession>A0A550C7F6</accession>